<reference evidence="2" key="1">
    <citation type="journal article" date="2020" name="mSystems">
        <title>Genome- and Community-Level Interaction Insights into Carbon Utilization and Element Cycling Functions of Hydrothermarchaeota in Hydrothermal Sediment.</title>
        <authorList>
            <person name="Zhou Z."/>
            <person name="Liu Y."/>
            <person name="Xu W."/>
            <person name="Pan J."/>
            <person name="Luo Z.H."/>
            <person name="Li M."/>
        </authorList>
    </citation>
    <scope>NUCLEOTIDE SEQUENCE [LARGE SCALE GENOMIC DNA]</scope>
    <source>
        <strain evidence="2">SpSt-143</strain>
    </source>
</reference>
<dbReference type="EMBL" id="DSGB01000007">
    <property type="protein sequence ID" value="HER97252.1"/>
    <property type="molecule type" value="Genomic_DNA"/>
</dbReference>
<evidence type="ECO:0000313" key="2">
    <source>
        <dbReference type="EMBL" id="HER97252.1"/>
    </source>
</evidence>
<dbReference type="InterPro" id="IPR014719">
    <property type="entry name" value="Ribosomal_bL12_C/ClpS-like"/>
</dbReference>
<keyword evidence="2" id="KW-0645">Protease</keyword>
<feature type="domain" description="Adaptor protein ClpS core" evidence="1">
    <location>
        <begin position="26"/>
        <end position="83"/>
    </location>
</feature>
<dbReference type="SUPFAM" id="SSF54736">
    <property type="entry name" value="ClpS-like"/>
    <property type="match status" value="1"/>
</dbReference>
<dbReference type="Pfam" id="PF02617">
    <property type="entry name" value="ClpS"/>
    <property type="match status" value="1"/>
</dbReference>
<protein>
    <submittedName>
        <fullName evidence="2">ATP-dependent Clp protease adaptor ClpS</fullName>
    </submittedName>
</protein>
<proteinExistence type="predicted"/>
<dbReference type="AlphaFoldDB" id="A0A7V2F7L2"/>
<dbReference type="GO" id="GO:0008233">
    <property type="term" value="F:peptidase activity"/>
    <property type="evidence" value="ECO:0007669"/>
    <property type="project" value="UniProtKB-KW"/>
</dbReference>
<sequence>MQHVWAHANPEREVTVETVEETRLDAPWRVILYNDDVHTFDEVIFQLMKATGCSLPEAEALTWKVHTEGKAAVYEGSFEECFRVQGVLREIQLITELQG</sequence>
<evidence type="ECO:0000259" key="1">
    <source>
        <dbReference type="Pfam" id="PF02617"/>
    </source>
</evidence>
<dbReference type="Gene3D" id="3.30.1390.10">
    <property type="match status" value="1"/>
</dbReference>
<name>A0A7V2F7L2_RHOMR</name>
<dbReference type="GO" id="GO:0006508">
    <property type="term" value="P:proteolysis"/>
    <property type="evidence" value="ECO:0007669"/>
    <property type="project" value="UniProtKB-KW"/>
</dbReference>
<dbReference type="InterPro" id="IPR003769">
    <property type="entry name" value="ClpS_core"/>
</dbReference>
<organism evidence="2">
    <name type="scientific">Rhodothermus marinus</name>
    <name type="common">Rhodothermus obamensis</name>
    <dbReference type="NCBI Taxonomy" id="29549"/>
    <lineage>
        <taxon>Bacteria</taxon>
        <taxon>Pseudomonadati</taxon>
        <taxon>Rhodothermota</taxon>
        <taxon>Rhodothermia</taxon>
        <taxon>Rhodothermales</taxon>
        <taxon>Rhodothermaceae</taxon>
        <taxon>Rhodothermus</taxon>
    </lineage>
</organism>
<gene>
    <name evidence="2" type="ORF">ENO59_12240</name>
</gene>
<comment type="caution">
    <text evidence="2">The sequence shown here is derived from an EMBL/GenBank/DDBJ whole genome shotgun (WGS) entry which is preliminary data.</text>
</comment>
<keyword evidence="2" id="KW-0378">Hydrolase</keyword>
<dbReference type="GO" id="GO:0030163">
    <property type="term" value="P:protein catabolic process"/>
    <property type="evidence" value="ECO:0007669"/>
    <property type="project" value="InterPro"/>
</dbReference>
<accession>A0A7V2F7L2</accession>